<feature type="compositionally biased region" description="Polar residues" evidence="1">
    <location>
        <begin position="130"/>
        <end position="139"/>
    </location>
</feature>
<feature type="signal peptide" evidence="2">
    <location>
        <begin position="1"/>
        <end position="21"/>
    </location>
</feature>
<feature type="compositionally biased region" description="Low complexity" evidence="1">
    <location>
        <begin position="237"/>
        <end position="251"/>
    </location>
</feature>
<dbReference type="EMBL" id="KB031040">
    <property type="protein sequence ID" value="ELK05776.1"/>
    <property type="molecule type" value="Genomic_DNA"/>
</dbReference>
<feature type="chain" id="PRO_5003968782" evidence="2">
    <location>
        <begin position="22"/>
        <end position="462"/>
    </location>
</feature>
<feature type="compositionally biased region" description="Gly residues" evidence="1">
    <location>
        <begin position="140"/>
        <end position="178"/>
    </location>
</feature>
<dbReference type="Proteomes" id="UP000010552">
    <property type="component" value="Unassembled WGS sequence"/>
</dbReference>
<dbReference type="InterPro" id="IPR033541">
    <property type="entry name" value="Dermokine"/>
</dbReference>
<keyword evidence="2" id="KW-0732">Signal</keyword>
<evidence type="ECO:0000313" key="3">
    <source>
        <dbReference type="EMBL" id="ELK05776.1"/>
    </source>
</evidence>
<sequence>MKLRGSLACLLLALCLGRGEASPLLNAGASAQGVGEAIGHGVGDAISHGIGEAFGQGAGEAAPSGIRDAVGPAVGDAFGHRVGEAIHQGVGEAAHALGNTGSEAGRQAENIIRHGLDGVHSSWQGMPGSNGASGTNGQPPSGGHGTFGSQGGLGAHSQGNPGGSGTPWGPGHPGGSDGSFGTNSLGSSWGQGGNGGSQNMGTNAQVPHSVSPSLQGTVAQPGYGSVRGNSNTECTNSPPSGSGGSSSSSGEISKESSRLLGGSQGNYQNSQTSSGIFGFDTFWKALNTQFLNIDKLRSAFKTEEFLNWHALFETIKKKLPFLNWDAFPKLEDMLCALAGCGFYRGMYCRTWLLADISIECYLGVPVLMQYRLSHQPMGGVTAALVFQILSFRQCSIGIIVQYLPTNDVMSDAKGLPVCYENFIQEQLDVVLPVQLCSSLIIECPSCIFKMKYICRWPDDKLS</sequence>
<dbReference type="PANTHER" id="PTHR36881">
    <property type="entry name" value="DERMOKINE"/>
    <property type="match status" value="1"/>
</dbReference>
<keyword evidence="4" id="KW-1185">Reference proteome</keyword>
<dbReference type="GO" id="GO:0005615">
    <property type="term" value="C:extracellular space"/>
    <property type="evidence" value="ECO:0007669"/>
    <property type="project" value="TreeGrafter"/>
</dbReference>
<evidence type="ECO:0000256" key="1">
    <source>
        <dbReference type="SAM" id="MobiDB-lite"/>
    </source>
</evidence>
<name>L5K4S6_PTEAL</name>
<organism evidence="3 4">
    <name type="scientific">Pteropus alecto</name>
    <name type="common">Black flying fox</name>
    <dbReference type="NCBI Taxonomy" id="9402"/>
    <lineage>
        <taxon>Eukaryota</taxon>
        <taxon>Metazoa</taxon>
        <taxon>Chordata</taxon>
        <taxon>Craniata</taxon>
        <taxon>Vertebrata</taxon>
        <taxon>Euteleostomi</taxon>
        <taxon>Mammalia</taxon>
        <taxon>Eutheria</taxon>
        <taxon>Laurasiatheria</taxon>
        <taxon>Chiroptera</taxon>
        <taxon>Yinpterochiroptera</taxon>
        <taxon>Pteropodoidea</taxon>
        <taxon>Pteropodidae</taxon>
        <taxon>Pteropodinae</taxon>
        <taxon>Pteropus</taxon>
    </lineage>
</organism>
<dbReference type="AlphaFoldDB" id="L5K4S6"/>
<dbReference type="Pfam" id="PF15200">
    <property type="entry name" value="KRTDAP"/>
    <property type="match status" value="1"/>
</dbReference>
<dbReference type="PANTHER" id="PTHR36881:SF1">
    <property type="entry name" value="DERMOKINE"/>
    <property type="match status" value="1"/>
</dbReference>
<evidence type="ECO:0000313" key="4">
    <source>
        <dbReference type="Proteomes" id="UP000010552"/>
    </source>
</evidence>
<dbReference type="STRING" id="9402.L5K4S6"/>
<protein>
    <submittedName>
        <fullName evidence="3">Dermokine</fullName>
    </submittedName>
</protein>
<dbReference type="GO" id="GO:1903575">
    <property type="term" value="P:cornified envelope assembly"/>
    <property type="evidence" value="ECO:0007669"/>
    <property type="project" value="InterPro"/>
</dbReference>
<accession>L5K4S6</accession>
<evidence type="ECO:0000256" key="2">
    <source>
        <dbReference type="SAM" id="SignalP"/>
    </source>
</evidence>
<feature type="region of interest" description="Disordered" evidence="1">
    <location>
        <begin position="118"/>
        <end position="267"/>
    </location>
</feature>
<dbReference type="eggNOG" id="ENOG502QQ65">
    <property type="taxonomic scope" value="Eukaryota"/>
</dbReference>
<dbReference type="InterPro" id="IPR028196">
    <property type="entry name" value="KRTDAP"/>
</dbReference>
<reference evidence="4" key="1">
    <citation type="journal article" date="2013" name="Science">
        <title>Comparative analysis of bat genomes provides insight into the evolution of flight and immunity.</title>
        <authorList>
            <person name="Zhang G."/>
            <person name="Cowled C."/>
            <person name="Shi Z."/>
            <person name="Huang Z."/>
            <person name="Bishop-Lilly K.A."/>
            <person name="Fang X."/>
            <person name="Wynne J.W."/>
            <person name="Xiong Z."/>
            <person name="Baker M.L."/>
            <person name="Zhao W."/>
            <person name="Tachedjian M."/>
            <person name="Zhu Y."/>
            <person name="Zhou P."/>
            <person name="Jiang X."/>
            <person name="Ng J."/>
            <person name="Yang L."/>
            <person name="Wu L."/>
            <person name="Xiao J."/>
            <person name="Feng Y."/>
            <person name="Chen Y."/>
            <person name="Sun X."/>
            <person name="Zhang Y."/>
            <person name="Marsh G.A."/>
            <person name="Crameri G."/>
            <person name="Broder C.C."/>
            <person name="Frey K.G."/>
            <person name="Wang L.F."/>
            <person name="Wang J."/>
        </authorList>
    </citation>
    <scope>NUCLEOTIDE SEQUENCE [LARGE SCALE GENOMIC DNA]</scope>
</reference>
<feature type="compositionally biased region" description="Polar residues" evidence="1">
    <location>
        <begin position="227"/>
        <end position="236"/>
    </location>
</feature>
<proteinExistence type="predicted"/>
<feature type="compositionally biased region" description="Gly residues" evidence="1">
    <location>
        <begin position="189"/>
        <end position="198"/>
    </location>
</feature>
<feature type="compositionally biased region" description="Polar residues" evidence="1">
    <location>
        <begin position="204"/>
        <end position="218"/>
    </location>
</feature>
<dbReference type="InParanoid" id="L5K4S6"/>
<gene>
    <name evidence="3" type="ORF">PAL_GLEAN10000935</name>
</gene>